<feature type="compositionally biased region" description="Basic residues" evidence="2">
    <location>
        <begin position="144"/>
        <end position="161"/>
    </location>
</feature>
<dbReference type="GeneID" id="28947392"/>
<dbReference type="EMBL" id="DS231700">
    <property type="protein sequence ID" value="KNB02636.1"/>
    <property type="molecule type" value="Genomic_DNA"/>
</dbReference>
<gene>
    <name evidence="4" type="ORF">FOXG_05416</name>
</gene>
<dbReference type="RefSeq" id="XP_018240681.1">
    <property type="nucleotide sequence ID" value="XM_018383694.1"/>
</dbReference>
<dbReference type="GO" id="GO:0003676">
    <property type="term" value="F:nucleic acid binding"/>
    <property type="evidence" value="ECO:0007669"/>
    <property type="project" value="InterPro"/>
</dbReference>
<dbReference type="PROSITE" id="PS50158">
    <property type="entry name" value="ZF_CCHC"/>
    <property type="match status" value="1"/>
</dbReference>
<evidence type="ECO:0000256" key="1">
    <source>
        <dbReference type="PROSITE-ProRule" id="PRU00047"/>
    </source>
</evidence>
<keyword evidence="1" id="KW-0863">Zinc-finger</keyword>
<evidence type="ECO:0000256" key="2">
    <source>
        <dbReference type="SAM" id="MobiDB-lite"/>
    </source>
</evidence>
<dbReference type="KEGG" id="fox:FOXG_05416"/>
<feature type="compositionally biased region" description="Basic and acidic residues" evidence="2">
    <location>
        <begin position="128"/>
        <end position="143"/>
    </location>
</feature>
<dbReference type="VEuPathDB" id="FungiDB:FOXG_05416"/>
<accession>A0A0J9UVV6</accession>
<evidence type="ECO:0000313" key="4">
    <source>
        <dbReference type="EMBL" id="KNB02636.1"/>
    </source>
</evidence>
<dbReference type="SMART" id="SM00343">
    <property type="entry name" value="ZnF_C2HC"/>
    <property type="match status" value="2"/>
</dbReference>
<dbReference type="Proteomes" id="UP000009097">
    <property type="component" value="Unassembled WGS sequence"/>
</dbReference>
<name>A0A0J9UVV6_FUSO4</name>
<proteinExistence type="predicted"/>
<feature type="domain" description="CCHC-type" evidence="3">
    <location>
        <begin position="53"/>
        <end position="67"/>
    </location>
</feature>
<protein>
    <recommendedName>
        <fullName evidence="3">CCHC-type domain-containing protein</fullName>
    </recommendedName>
</protein>
<dbReference type="AlphaFoldDB" id="A0A0J9UVV6"/>
<dbReference type="SUPFAM" id="SSF57756">
    <property type="entry name" value="Retrovirus zinc finger-like domains"/>
    <property type="match status" value="1"/>
</dbReference>
<evidence type="ECO:0000259" key="3">
    <source>
        <dbReference type="PROSITE" id="PS50158"/>
    </source>
</evidence>
<keyword evidence="1" id="KW-0479">Metal-binding</keyword>
<reference evidence="4" key="2">
    <citation type="journal article" date="2010" name="Nature">
        <title>Comparative genomics reveals mobile pathogenicity chromosomes in Fusarium.</title>
        <authorList>
            <person name="Ma L.J."/>
            <person name="van der Does H.C."/>
            <person name="Borkovich K.A."/>
            <person name="Coleman J.J."/>
            <person name="Daboussi M.J."/>
            <person name="Di Pietro A."/>
            <person name="Dufresne M."/>
            <person name="Freitag M."/>
            <person name="Grabherr M."/>
            <person name="Henrissat B."/>
            <person name="Houterman P.M."/>
            <person name="Kang S."/>
            <person name="Shim W.B."/>
            <person name="Woloshuk C."/>
            <person name="Xie X."/>
            <person name="Xu J.R."/>
            <person name="Antoniw J."/>
            <person name="Baker S.E."/>
            <person name="Bluhm B.H."/>
            <person name="Breakspear A."/>
            <person name="Brown D.W."/>
            <person name="Butchko R.A."/>
            <person name="Chapman S."/>
            <person name="Coulson R."/>
            <person name="Coutinho P.M."/>
            <person name="Danchin E.G."/>
            <person name="Diener A."/>
            <person name="Gale L.R."/>
            <person name="Gardiner D.M."/>
            <person name="Goff S."/>
            <person name="Hammond-Kosack K.E."/>
            <person name="Hilburn K."/>
            <person name="Hua-Van A."/>
            <person name="Jonkers W."/>
            <person name="Kazan K."/>
            <person name="Kodira C.D."/>
            <person name="Koehrsen M."/>
            <person name="Kumar L."/>
            <person name="Lee Y.H."/>
            <person name="Li L."/>
            <person name="Manners J.M."/>
            <person name="Miranda-Saavedra D."/>
            <person name="Mukherjee M."/>
            <person name="Park G."/>
            <person name="Park J."/>
            <person name="Park S.Y."/>
            <person name="Proctor R.H."/>
            <person name="Regev A."/>
            <person name="Ruiz-Roldan M.C."/>
            <person name="Sain D."/>
            <person name="Sakthikumar S."/>
            <person name="Sykes S."/>
            <person name="Schwartz D.C."/>
            <person name="Turgeon B.G."/>
            <person name="Wapinski I."/>
            <person name="Yoder O."/>
            <person name="Young S."/>
            <person name="Zeng Q."/>
            <person name="Zhou S."/>
            <person name="Galagan J."/>
            <person name="Cuomo C.A."/>
            <person name="Kistler H.C."/>
            <person name="Rep M."/>
        </authorList>
    </citation>
    <scope>NUCLEOTIDE SEQUENCE [LARGE SCALE GENOMIC DNA]</scope>
    <source>
        <strain evidence="4">4287</strain>
    </source>
</reference>
<feature type="region of interest" description="Disordered" evidence="2">
    <location>
        <begin position="106"/>
        <end position="189"/>
    </location>
</feature>
<dbReference type="InterPro" id="IPR036875">
    <property type="entry name" value="Znf_CCHC_sf"/>
</dbReference>
<sequence>MAVALSRARLGTIVIGPGKKTLVTWLLNHLVGYLEERKAVINLKDHCRWYLMCQNCCQPGHLATDCRFQPKCVRCDGASHATRNCPRAEEDQISISASEPVTADNGIQQDVLNPPRVDFSGSKRVKKNSADREEAFAKTDKHKDAMRKHFRDAMRGLRKVKKGQDVKEDVESEDQDQAGGNGSADEGNW</sequence>
<dbReference type="OrthoDB" id="6513042at2759"/>
<keyword evidence="1" id="KW-0862">Zinc</keyword>
<dbReference type="Gene3D" id="4.10.60.10">
    <property type="entry name" value="Zinc finger, CCHC-type"/>
    <property type="match status" value="1"/>
</dbReference>
<reference evidence="4" key="1">
    <citation type="submission" date="2007-04" db="EMBL/GenBank/DDBJ databases">
        <authorList>
            <consortium name="The Broad Institute Genome Sequencing Platform"/>
            <person name="Birren B."/>
            <person name="Lander E."/>
            <person name="Galagan J."/>
            <person name="Nusbaum C."/>
            <person name="Devon K."/>
            <person name="Ma L.-J."/>
            <person name="Jaffe D."/>
            <person name="Butler J."/>
            <person name="Alvarez P."/>
            <person name="Gnerre S."/>
            <person name="Grabherr M."/>
            <person name="Kleber M."/>
            <person name="Mauceli E."/>
            <person name="Brockman W."/>
            <person name="MacCallum I.A."/>
            <person name="Young S."/>
            <person name="LaButti K."/>
            <person name="DeCaprio D."/>
            <person name="Crawford M."/>
            <person name="Koehrsen M."/>
            <person name="Engels R."/>
            <person name="Montgomery P."/>
            <person name="Pearson M."/>
            <person name="Howarth C."/>
            <person name="Larson L."/>
            <person name="White J."/>
            <person name="O'Leary S."/>
            <person name="Kodira C."/>
            <person name="Zeng Q."/>
            <person name="Yandava C."/>
            <person name="Alvarado L."/>
            <person name="Kistler C."/>
            <person name="Shim W.-B."/>
            <person name="Kang S."/>
            <person name="Woloshuk C."/>
        </authorList>
    </citation>
    <scope>NUCLEOTIDE SEQUENCE</scope>
    <source>
        <strain evidence="4">4287</strain>
    </source>
</reference>
<evidence type="ECO:0000313" key="5">
    <source>
        <dbReference type="Proteomes" id="UP000009097"/>
    </source>
</evidence>
<dbReference type="GO" id="GO:0008270">
    <property type="term" value="F:zinc ion binding"/>
    <property type="evidence" value="ECO:0007669"/>
    <property type="project" value="UniProtKB-KW"/>
</dbReference>
<dbReference type="InterPro" id="IPR001878">
    <property type="entry name" value="Znf_CCHC"/>
</dbReference>
<organism evidence="4 5">
    <name type="scientific">Fusarium oxysporum f. sp. lycopersici (strain 4287 / CBS 123668 / FGSC 9935 / NRRL 34936)</name>
    <name type="common">Fusarium vascular wilt of tomato</name>
    <dbReference type="NCBI Taxonomy" id="426428"/>
    <lineage>
        <taxon>Eukaryota</taxon>
        <taxon>Fungi</taxon>
        <taxon>Dikarya</taxon>
        <taxon>Ascomycota</taxon>
        <taxon>Pezizomycotina</taxon>
        <taxon>Sordariomycetes</taxon>
        <taxon>Hypocreomycetidae</taxon>
        <taxon>Hypocreales</taxon>
        <taxon>Nectriaceae</taxon>
        <taxon>Fusarium</taxon>
        <taxon>Fusarium oxysporum species complex</taxon>
    </lineage>
</organism>